<protein>
    <recommendedName>
        <fullName evidence="10">Thiamine pyrimidine synthase</fullName>
    </recommendedName>
</protein>
<dbReference type="InterPro" id="IPR019546">
    <property type="entry name" value="TAT_signal_bac_arc"/>
</dbReference>
<evidence type="ECO:0000256" key="7">
    <source>
        <dbReference type="ARBA" id="ARBA00022898"/>
    </source>
</evidence>
<dbReference type="AlphaFoldDB" id="A0A2A6FLG4"/>
<evidence type="ECO:0000313" key="13">
    <source>
        <dbReference type="EMBL" id="PDQ22817.1"/>
    </source>
</evidence>
<keyword evidence="5" id="KW-0808">Transferase</keyword>
<dbReference type="PANTHER" id="PTHR31528">
    <property type="entry name" value="4-AMINO-5-HYDROXYMETHYL-2-METHYLPYRIMIDINE PHOSPHATE SYNTHASE THI11-RELATED"/>
    <property type="match status" value="1"/>
</dbReference>
<evidence type="ECO:0000256" key="5">
    <source>
        <dbReference type="ARBA" id="ARBA00022679"/>
    </source>
</evidence>
<comment type="caution">
    <text evidence="13">The sequence shown here is derived from an EMBL/GenBank/DDBJ whole genome shotgun (WGS) entry which is preliminary data.</text>
</comment>
<dbReference type="Proteomes" id="UP000219182">
    <property type="component" value="Unassembled WGS sequence"/>
</dbReference>
<dbReference type="PROSITE" id="PS51318">
    <property type="entry name" value="TAT"/>
    <property type="match status" value="1"/>
</dbReference>
<dbReference type="Pfam" id="PF09084">
    <property type="entry name" value="NMT1"/>
    <property type="match status" value="1"/>
</dbReference>
<sequence>MSTIEKGWAKNLSRRDFLKTGAAMGIIAAGPGIGLVVPSRARADTAKVVIQYDWLMSNGQIGDVVAVHNGYFRDAGIEVEMIPGGPNSATLAPVISGQAQLGQFSGSSQLLLARSAGAPIRMFATGYQQGPFAYFSLPKAPVHKPEDLIGKRIGIQPTARSSLDALLAKTKIDASKLDISTMGFDMTPLVAGEVDVVTGWVTNTAALAVIGPDRITMMQSAAGVIDPGDVYFATETALADNKDVLARFLGAVAKGWGYTHEHPQESVEITVKAYPNLDLEVEKKTIDMVLGLSFDANTAKGGWGSFKPSDIGDQINLMDEIGMFKGATKPVLEESATTEILDMTAADRPKYG</sequence>
<dbReference type="NCBIfam" id="TIGR01409">
    <property type="entry name" value="TAT_signal_seq"/>
    <property type="match status" value="1"/>
</dbReference>
<dbReference type="GO" id="GO:0046872">
    <property type="term" value="F:metal ion binding"/>
    <property type="evidence" value="ECO:0007669"/>
    <property type="project" value="UniProtKB-KW"/>
</dbReference>
<organism evidence="13 14">
    <name type="scientific">Mesorhizobium sanjuanii</name>
    <dbReference type="NCBI Taxonomy" id="2037900"/>
    <lineage>
        <taxon>Bacteria</taxon>
        <taxon>Pseudomonadati</taxon>
        <taxon>Pseudomonadota</taxon>
        <taxon>Alphaproteobacteria</taxon>
        <taxon>Hyphomicrobiales</taxon>
        <taxon>Phyllobacteriaceae</taxon>
        <taxon>Mesorhizobium</taxon>
    </lineage>
</organism>
<accession>A0A2A6FLG4</accession>
<keyword evidence="6" id="KW-0479">Metal-binding</keyword>
<dbReference type="InterPro" id="IPR006311">
    <property type="entry name" value="TAT_signal"/>
</dbReference>
<comment type="pathway">
    <text evidence="2">Cofactor biosynthesis; thiamine diphosphate biosynthesis.</text>
</comment>
<dbReference type="RefSeq" id="WP_097571688.1">
    <property type="nucleotide sequence ID" value="NZ_NWQG01000007.1"/>
</dbReference>
<feature type="domain" description="SsuA/THI5-like" evidence="12">
    <location>
        <begin position="61"/>
        <end position="265"/>
    </location>
</feature>
<dbReference type="GO" id="GO:0009228">
    <property type="term" value="P:thiamine biosynthetic process"/>
    <property type="evidence" value="ECO:0007669"/>
    <property type="project" value="UniProtKB-KW"/>
</dbReference>
<evidence type="ECO:0000256" key="4">
    <source>
        <dbReference type="ARBA" id="ARBA00011738"/>
    </source>
</evidence>
<comment type="function">
    <text evidence="1">Responsible for the formation of the pyrimidine heterocycle in the thiamine biosynthesis pathway. Catalyzes the formation of hydroxymethylpyrimidine phosphate (HMP-P) from histidine and pyridoxal phosphate (PLP). The protein uses PLP and the active site histidine to form HMP-P, generating an inactive enzyme. The enzyme can only undergo a single turnover, which suggests it is a suicide enzyme.</text>
</comment>
<keyword evidence="8" id="KW-0784">Thiamine biosynthesis</keyword>
<evidence type="ECO:0000256" key="6">
    <source>
        <dbReference type="ARBA" id="ARBA00022723"/>
    </source>
</evidence>
<gene>
    <name evidence="13" type="ORF">CN311_01585</name>
</gene>
<reference evidence="13 14" key="1">
    <citation type="submission" date="2017-09" db="EMBL/GenBank/DDBJ databases">
        <title>Mesorhizobum sanjuanii sp. nov. isolated from nodules of Lotus tenuis in saline-alkaline lowlands of Flooding Pampa.</title>
        <authorList>
            <person name="Sannazzaro A.I."/>
            <person name="Torres Tejerizo G.A."/>
            <person name="Fontana F."/>
            <person name="Cumpa Velazquez L.M."/>
            <person name="Hansen L."/>
            <person name="Pistorio M."/>
            <person name="Estrella M.J."/>
        </authorList>
    </citation>
    <scope>NUCLEOTIDE SEQUENCE [LARGE SCALE GENOMIC DNA]</scope>
    <source>
        <strain evidence="13 14">BSA136</strain>
    </source>
</reference>
<dbReference type="InterPro" id="IPR015168">
    <property type="entry name" value="SsuA/THI5"/>
</dbReference>
<dbReference type="EMBL" id="NWQG01000007">
    <property type="protein sequence ID" value="PDQ22817.1"/>
    <property type="molecule type" value="Genomic_DNA"/>
</dbReference>
<evidence type="ECO:0000256" key="10">
    <source>
        <dbReference type="ARBA" id="ARBA00033171"/>
    </source>
</evidence>
<evidence type="ECO:0000256" key="2">
    <source>
        <dbReference type="ARBA" id="ARBA00004948"/>
    </source>
</evidence>
<dbReference type="SUPFAM" id="SSF53850">
    <property type="entry name" value="Periplasmic binding protein-like II"/>
    <property type="match status" value="1"/>
</dbReference>
<evidence type="ECO:0000256" key="11">
    <source>
        <dbReference type="ARBA" id="ARBA00048179"/>
    </source>
</evidence>
<dbReference type="Gene3D" id="3.40.190.10">
    <property type="entry name" value="Periplasmic binding protein-like II"/>
    <property type="match status" value="2"/>
</dbReference>
<name>A0A2A6FLG4_9HYPH</name>
<comment type="similarity">
    <text evidence="3">Belongs to the NMT1/THI5 family.</text>
</comment>
<comment type="catalytic activity">
    <reaction evidence="11">
        <text>N(6)-(pyridoxal phosphate)-L-lysyl-[4-amino-5-hydroxymethyl-2-methylpyrimidine phosphate synthase] + L-histidyl-[4-amino-5-hydroxymethyl-2-methylpyrimidine phosphate synthase] + 2 Fe(3+) + 4 H2O = L-lysyl-[4-amino-5-hydroxymethyl-2-methylpyrimidine phosphate synthase] + (2S)-2-amino-5-hydroxy-4-oxopentanoyl-[4-amino-5-hydroxymethyl-2-methylpyrimidine phosphate synthase] + 4-amino-2-methyl-5-(phosphooxymethyl)pyrimidine + 3-oxopropanoate + 2 Fe(2+) + 2 H(+)</text>
        <dbReference type="Rhea" id="RHEA:65756"/>
        <dbReference type="Rhea" id="RHEA-COMP:16892"/>
        <dbReference type="Rhea" id="RHEA-COMP:16893"/>
        <dbReference type="Rhea" id="RHEA-COMP:16894"/>
        <dbReference type="Rhea" id="RHEA-COMP:16895"/>
        <dbReference type="ChEBI" id="CHEBI:15377"/>
        <dbReference type="ChEBI" id="CHEBI:15378"/>
        <dbReference type="ChEBI" id="CHEBI:29033"/>
        <dbReference type="ChEBI" id="CHEBI:29034"/>
        <dbReference type="ChEBI" id="CHEBI:29969"/>
        <dbReference type="ChEBI" id="CHEBI:29979"/>
        <dbReference type="ChEBI" id="CHEBI:33190"/>
        <dbReference type="ChEBI" id="CHEBI:58354"/>
        <dbReference type="ChEBI" id="CHEBI:143915"/>
        <dbReference type="ChEBI" id="CHEBI:157692"/>
    </reaction>
    <physiologicalReaction direction="left-to-right" evidence="11">
        <dbReference type="Rhea" id="RHEA:65757"/>
    </physiologicalReaction>
</comment>
<dbReference type="InterPro" id="IPR027939">
    <property type="entry name" value="NMT1/THI5"/>
</dbReference>
<keyword evidence="14" id="KW-1185">Reference proteome</keyword>
<keyword evidence="7" id="KW-0663">Pyridoxal phosphate</keyword>
<evidence type="ECO:0000259" key="12">
    <source>
        <dbReference type="Pfam" id="PF09084"/>
    </source>
</evidence>
<evidence type="ECO:0000313" key="14">
    <source>
        <dbReference type="Proteomes" id="UP000219182"/>
    </source>
</evidence>
<comment type="subunit">
    <text evidence="4">Homodimer.</text>
</comment>
<evidence type="ECO:0000256" key="9">
    <source>
        <dbReference type="ARBA" id="ARBA00023004"/>
    </source>
</evidence>
<proteinExistence type="inferred from homology"/>
<dbReference type="PANTHER" id="PTHR31528:SF1">
    <property type="entry name" value="4-AMINO-5-HYDROXYMETHYL-2-METHYLPYRIMIDINE PHOSPHATE SYNTHASE THI11-RELATED"/>
    <property type="match status" value="1"/>
</dbReference>
<keyword evidence="9" id="KW-0408">Iron</keyword>
<evidence type="ECO:0000256" key="1">
    <source>
        <dbReference type="ARBA" id="ARBA00003469"/>
    </source>
</evidence>
<evidence type="ECO:0000256" key="3">
    <source>
        <dbReference type="ARBA" id="ARBA00009406"/>
    </source>
</evidence>
<dbReference type="GO" id="GO:0016740">
    <property type="term" value="F:transferase activity"/>
    <property type="evidence" value="ECO:0007669"/>
    <property type="project" value="UniProtKB-KW"/>
</dbReference>
<evidence type="ECO:0000256" key="8">
    <source>
        <dbReference type="ARBA" id="ARBA00022977"/>
    </source>
</evidence>